<dbReference type="OrthoDB" id="3628326at2"/>
<dbReference type="RefSeq" id="WP_062795379.1">
    <property type="nucleotide sequence ID" value="NZ_CBCRXS010000003.1"/>
</dbReference>
<organism evidence="2 3">
    <name type="scientific">Williamsia marianensis</name>
    <dbReference type="NCBI Taxonomy" id="85044"/>
    <lineage>
        <taxon>Bacteria</taxon>
        <taxon>Bacillati</taxon>
        <taxon>Actinomycetota</taxon>
        <taxon>Actinomycetes</taxon>
        <taxon>Mycobacteriales</taxon>
        <taxon>Nocardiaceae</taxon>
        <taxon>Williamsia</taxon>
    </lineage>
</organism>
<evidence type="ECO:0000313" key="2">
    <source>
        <dbReference type="EMBL" id="RKR96834.1"/>
    </source>
</evidence>
<accession>A0A495K8F5</accession>
<sequence length="117" mass="12696">MSEEAVVIVIAVVQFACGWIAAELAARKDRSFAAFFFVGALLGLIGIVIAAAVTGTPAAPPGMKAVTCPRCNARQNIERNRSTFDCWQCKTHITVNSAKAKPTTGKREDWREWLGKD</sequence>
<keyword evidence="1" id="KW-1133">Transmembrane helix</keyword>
<dbReference type="Proteomes" id="UP000274762">
    <property type="component" value="Unassembled WGS sequence"/>
</dbReference>
<gene>
    <name evidence="2" type="ORF">DFJ75_3694</name>
</gene>
<evidence type="ECO:0000313" key="3">
    <source>
        <dbReference type="Proteomes" id="UP000274762"/>
    </source>
</evidence>
<protein>
    <submittedName>
        <fullName evidence="2">Uncharacterized protein</fullName>
    </submittedName>
</protein>
<dbReference type="EMBL" id="RBKV01000001">
    <property type="protein sequence ID" value="RKR96834.1"/>
    <property type="molecule type" value="Genomic_DNA"/>
</dbReference>
<feature type="transmembrane region" description="Helical" evidence="1">
    <location>
        <begin position="32"/>
        <end position="53"/>
    </location>
</feature>
<dbReference type="AlphaFoldDB" id="A0A495K8F5"/>
<keyword evidence="1" id="KW-0812">Transmembrane</keyword>
<reference evidence="2 3" key="1">
    <citation type="submission" date="2018-10" db="EMBL/GenBank/DDBJ databases">
        <title>Sequencing the genomes of 1000 actinobacteria strains.</title>
        <authorList>
            <person name="Klenk H.-P."/>
        </authorList>
    </citation>
    <scope>NUCLEOTIDE SEQUENCE [LARGE SCALE GENOMIC DNA]</scope>
    <source>
        <strain evidence="2 3">DSM 44343</strain>
    </source>
</reference>
<feature type="transmembrane region" description="Helical" evidence="1">
    <location>
        <begin position="6"/>
        <end position="25"/>
    </location>
</feature>
<comment type="caution">
    <text evidence="2">The sequence shown here is derived from an EMBL/GenBank/DDBJ whole genome shotgun (WGS) entry which is preliminary data.</text>
</comment>
<proteinExistence type="predicted"/>
<evidence type="ECO:0000256" key="1">
    <source>
        <dbReference type="SAM" id="Phobius"/>
    </source>
</evidence>
<keyword evidence="1" id="KW-0472">Membrane</keyword>
<name>A0A495K8F5_WILMA</name>